<dbReference type="Proteomes" id="UP000184388">
    <property type="component" value="Unassembled WGS sequence"/>
</dbReference>
<gene>
    <name evidence="1" type="ORF">SAMN05216268_11646</name>
</gene>
<evidence type="ECO:0000313" key="1">
    <source>
        <dbReference type="EMBL" id="SHM91167.1"/>
    </source>
</evidence>
<protein>
    <recommendedName>
        <fullName evidence="3">Leucine rich repeat variant</fullName>
    </recommendedName>
</protein>
<reference evidence="2" key="1">
    <citation type="submission" date="2016-11" db="EMBL/GenBank/DDBJ databases">
        <authorList>
            <person name="Jaros S."/>
            <person name="Januszkiewicz K."/>
            <person name="Wedrychowicz H."/>
        </authorList>
    </citation>
    <scope>NUCLEOTIDE SEQUENCE [LARGE SCALE GENOMIC DNA]</scope>
    <source>
        <strain evidence="2">CGMCC 4.3555</strain>
    </source>
</reference>
<comment type="caution">
    <text evidence="1">The sequence shown here is derived from an EMBL/GenBank/DDBJ whole genome shotgun (WGS) entry which is preliminary data.</text>
</comment>
<dbReference type="RefSeq" id="WP_073447470.1">
    <property type="nucleotide sequence ID" value="NZ_FRBK01000016.1"/>
</dbReference>
<dbReference type="InterPro" id="IPR016024">
    <property type="entry name" value="ARM-type_fold"/>
</dbReference>
<accession>A0A9X8QXS7</accession>
<dbReference type="AlphaFoldDB" id="A0A9X8QXS7"/>
<organism evidence="1 2">
    <name type="scientific">Streptomyces yunnanensis</name>
    <dbReference type="NCBI Taxonomy" id="156453"/>
    <lineage>
        <taxon>Bacteria</taxon>
        <taxon>Bacillati</taxon>
        <taxon>Actinomycetota</taxon>
        <taxon>Actinomycetes</taxon>
        <taxon>Kitasatosporales</taxon>
        <taxon>Streptomycetaceae</taxon>
        <taxon>Streptomyces</taxon>
    </lineage>
</organism>
<dbReference type="Gene3D" id="1.25.10.10">
    <property type="entry name" value="Leucine-rich Repeat Variant"/>
    <property type="match status" value="1"/>
</dbReference>
<dbReference type="SUPFAM" id="SSF48371">
    <property type="entry name" value="ARM repeat"/>
    <property type="match status" value="1"/>
</dbReference>
<proteinExistence type="predicted"/>
<sequence>MRRHLSADSDDTVRAAALLQHHRDPRHPMSRAVFDAECRAGDRAAEDFGERATATCCLAPALAARLAASATPALRRALARNPHLAPDLVAVLAADTDHDVRYEVSVRPDLTEEQRAAVPVTVDPDGLRHALPWVVALHDDPAAMRRLAASSHPVVRSSVARARRLPPDVVARLARDEDRVVRLFLAESCDDAPATLLLEVWQWWTGSLSFPGRPRSHPNFPRHGLLRYATDPNPRLRQLALDDPESTAALAERLRYDPDPEVRLRAATDPRLSAASAVQLLDDAHERVRRAARGHPALPGPALAALLRNTGTAQDAARHPALPVDVMRRMLVEIRGGHPIGPAERA</sequence>
<evidence type="ECO:0000313" key="2">
    <source>
        <dbReference type="Proteomes" id="UP000184388"/>
    </source>
</evidence>
<dbReference type="EMBL" id="FRBK01000016">
    <property type="protein sequence ID" value="SHM91167.1"/>
    <property type="molecule type" value="Genomic_DNA"/>
</dbReference>
<name>A0A9X8QXS7_9ACTN</name>
<dbReference type="InterPro" id="IPR011989">
    <property type="entry name" value="ARM-like"/>
</dbReference>
<evidence type="ECO:0008006" key="3">
    <source>
        <dbReference type="Google" id="ProtNLM"/>
    </source>
</evidence>